<evidence type="ECO:0008006" key="3">
    <source>
        <dbReference type="Google" id="ProtNLM"/>
    </source>
</evidence>
<protein>
    <recommendedName>
        <fullName evidence="3">DUF2281 domain-containing protein</fullName>
    </recommendedName>
</protein>
<comment type="caution">
    <text evidence="1">The sequence shown here is derived from an EMBL/GenBank/DDBJ whole genome shotgun (WGS) entry which is preliminary data.</text>
</comment>
<gene>
    <name evidence="1" type="ORF">H6G05_10525</name>
</gene>
<dbReference type="RefSeq" id="WP_190578138.1">
    <property type="nucleotide sequence ID" value="NZ_CAWPQU010000005.1"/>
</dbReference>
<name>A0ABR8C9H3_9CYAN</name>
<reference evidence="1 2" key="1">
    <citation type="journal article" date="2020" name="ISME J.">
        <title>Comparative genomics reveals insights into cyanobacterial evolution and habitat adaptation.</title>
        <authorList>
            <person name="Chen M.Y."/>
            <person name="Teng W.K."/>
            <person name="Zhao L."/>
            <person name="Hu C.X."/>
            <person name="Zhou Y.K."/>
            <person name="Han B.P."/>
            <person name="Song L.R."/>
            <person name="Shu W.S."/>
        </authorList>
    </citation>
    <scope>NUCLEOTIDE SEQUENCE [LARGE SCALE GENOMIC DNA]</scope>
    <source>
        <strain evidence="1 2">FACHB-1050</strain>
    </source>
</reference>
<dbReference type="EMBL" id="JACJQY010000013">
    <property type="protein sequence ID" value="MBD2317276.1"/>
    <property type="molecule type" value="Genomic_DNA"/>
</dbReference>
<organism evidence="1 2">
    <name type="scientific">Phormidium tenue FACHB-1050</name>
    <dbReference type="NCBI Taxonomy" id="2692857"/>
    <lineage>
        <taxon>Bacteria</taxon>
        <taxon>Bacillati</taxon>
        <taxon>Cyanobacteriota</taxon>
        <taxon>Cyanophyceae</taxon>
        <taxon>Oscillatoriophycideae</taxon>
        <taxon>Oscillatoriales</taxon>
        <taxon>Oscillatoriaceae</taxon>
        <taxon>Phormidium</taxon>
    </lineage>
</organism>
<keyword evidence="2" id="KW-1185">Reference proteome</keyword>
<proteinExistence type="predicted"/>
<evidence type="ECO:0000313" key="2">
    <source>
        <dbReference type="Proteomes" id="UP000618445"/>
    </source>
</evidence>
<sequence length="85" mass="9823">MSNKDAIINELQYIPESKLSALYDLIHYFRLGINSEIEQESDKDLAIDQHQCLKTIQKIKQEGLSGFTEISDVKAYIQDLKHEII</sequence>
<dbReference type="Proteomes" id="UP000618445">
    <property type="component" value="Unassembled WGS sequence"/>
</dbReference>
<accession>A0ABR8C9H3</accession>
<evidence type="ECO:0000313" key="1">
    <source>
        <dbReference type="EMBL" id="MBD2317276.1"/>
    </source>
</evidence>